<dbReference type="AlphaFoldDB" id="A0A517DZA3"/>
<keyword evidence="3" id="KW-1185">Reference proteome</keyword>
<evidence type="ECO:0000259" key="1">
    <source>
        <dbReference type="Pfam" id="PF04324"/>
    </source>
</evidence>
<dbReference type="EC" id="1.4.99.5" evidence="2"/>
<dbReference type="InterPro" id="IPR007419">
    <property type="entry name" value="BFD-like_2Fe2S-bd_dom"/>
</dbReference>
<dbReference type="CDD" id="cd19946">
    <property type="entry name" value="GlpA-like_Fer2_BFD-like"/>
    <property type="match status" value="1"/>
</dbReference>
<gene>
    <name evidence="2" type="primary">hcnB_3</name>
    <name evidence="2" type="ORF">SPTER_40770</name>
</gene>
<reference evidence="2 3" key="1">
    <citation type="submission" date="2019-02" db="EMBL/GenBank/DDBJ databases">
        <title>Closed genome of Sporomusa termitida DSM 4440.</title>
        <authorList>
            <person name="Poehlein A."/>
            <person name="Daniel R."/>
        </authorList>
    </citation>
    <scope>NUCLEOTIDE SEQUENCE [LARGE SCALE GENOMIC DNA]</scope>
    <source>
        <strain evidence="2 3">DSM 4440</strain>
    </source>
</reference>
<dbReference type="KEGG" id="sted:SPTER_40770"/>
<dbReference type="Pfam" id="PF04324">
    <property type="entry name" value="Fer2_BFD"/>
    <property type="match status" value="1"/>
</dbReference>
<accession>A0A517DZA3</accession>
<dbReference type="EMBL" id="CP036259">
    <property type="protein sequence ID" value="QDR82648.1"/>
    <property type="molecule type" value="Genomic_DNA"/>
</dbReference>
<dbReference type="Gene3D" id="1.10.10.1100">
    <property type="entry name" value="BFD-like [2Fe-2S]-binding domain"/>
    <property type="match status" value="1"/>
</dbReference>
<keyword evidence="2" id="KW-0560">Oxidoreductase</keyword>
<dbReference type="PANTHER" id="PTHR42720:SF1">
    <property type="entry name" value="GLYCEROL 3-PHOSPHATE OXIDASE"/>
    <property type="match status" value="1"/>
</dbReference>
<feature type="domain" description="BFD-like [2Fe-2S]-binding" evidence="1">
    <location>
        <begin position="23"/>
        <end position="74"/>
    </location>
</feature>
<evidence type="ECO:0000313" key="2">
    <source>
        <dbReference type="EMBL" id="QDR82648.1"/>
    </source>
</evidence>
<proteinExistence type="predicted"/>
<sequence>MMGVIKRTATGKAFIDQPDDSLVICRCEEVTKGEIRRAVYEGMMTMNEVKRYLRPGMGLCQGQSCSRKVRDIIAAELCVPREKIELSTARNPIRSVPMSVYANDKAF</sequence>
<dbReference type="PANTHER" id="PTHR42720">
    <property type="entry name" value="GLYCEROL-3-PHOSPHATE DEHYDROGENASE"/>
    <property type="match status" value="1"/>
</dbReference>
<dbReference type="Proteomes" id="UP000320776">
    <property type="component" value="Chromosome"/>
</dbReference>
<dbReference type="InterPro" id="IPR041854">
    <property type="entry name" value="BFD-like_2Fe2S-bd_dom_sf"/>
</dbReference>
<dbReference type="GO" id="GO:0050622">
    <property type="term" value="F:glycine dehydrogenase (cyanide-forming) activity"/>
    <property type="evidence" value="ECO:0007669"/>
    <property type="project" value="UniProtKB-EC"/>
</dbReference>
<evidence type="ECO:0000313" key="3">
    <source>
        <dbReference type="Proteomes" id="UP000320776"/>
    </source>
</evidence>
<organism evidence="2 3">
    <name type="scientific">Sporomusa termitida</name>
    <dbReference type="NCBI Taxonomy" id="2377"/>
    <lineage>
        <taxon>Bacteria</taxon>
        <taxon>Bacillati</taxon>
        <taxon>Bacillota</taxon>
        <taxon>Negativicutes</taxon>
        <taxon>Selenomonadales</taxon>
        <taxon>Sporomusaceae</taxon>
        <taxon>Sporomusa</taxon>
    </lineage>
</organism>
<dbReference type="InterPro" id="IPR052745">
    <property type="entry name" value="G3P_Oxidase/Oxidoreductase"/>
</dbReference>
<name>A0A517DZA3_9FIRM</name>
<protein>
    <submittedName>
        <fullName evidence="2">Hydrogen cyanide synthase subunit HcnB</fullName>
        <ecNumber evidence="2">1.4.99.5</ecNumber>
    </submittedName>
</protein>